<dbReference type="GO" id="GO:0003700">
    <property type="term" value="F:DNA-binding transcription factor activity"/>
    <property type="evidence" value="ECO:0007669"/>
    <property type="project" value="InterPro"/>
</dbReference>
<dbReference type="SUPFAM" id="SSF46955">
    <property type="entry name" value="Putative DNA-binding domain"/>
    <property type="match status" value="1"/>
</dbReference>
<evidence type="ECO:0000256" key="1">
    <source>
        <dbReference type="ARBA" id="ARBA00022491"/>
    </source>
</evidence>
<reference evidence="6" key="1">
    <citation type="submission" date="2021-02" db="EMBL/GenBank/DDBJ databases">
        <title>Natrosporangium hydrolyticum gen. nov., sp. nov, a haloalkaliphilic actinobacterium from a soda solonchak soil.</title>
        <authorList>
            <person name="Sorokin D.Y."/>
            <person name="Khijniak T.V."/>
            <person name="Zakharycheva A.P."/>
            <person name="Boueva O.V."/>
            <person name="Ariskina E.V."/>
            <person name="Hahnke R.L."/>
            <person name="Bunk B."/>
            <person name="Sproer C."/>
            <person name="Schumann P."/>
            <person name="Evtushenko L.I."/>
            <person name="Kublanov I.V."/>
        </authorList>
    </citation>
    <scope>NUCLEOTIDE SEQUENCE</scope>
    <source>
        <strain evidence="6">DSM 106523</strain>
    </source>
</reference>
<proteinExistence type="predicted"/>
<evidence type="ECO:0000313" key="7">
    <source>
        <dbReference type="Proteomes" id="UP000662857"/>
    </source>
</evidence>
<dbReference type="Proteomes" id="UP000662857">
    <property type="component" value="Chromosome"/>
</dbReference>
<dbReference type="InterPro" id="IPR000551">
    <property type="entry name" value="MerR-type_HTH_dom"/>
</dbReference>
<gene>
    <name evidence="6" type="ORF">JQS43_01440</name>
</gene>
<dbReference type="GO" id="GO:0003677">
    <property type="term" value="F:DNA binding"/>
    <property type="evidence" value="ECO:0007669"/>
    <property type="project" value="UniProtKB-KW"/>
</dbReference>
<feature type="domain" description="HTH merR-type" evidence="5">
    <location>
        <begin position="1"/>
        <end position="68"/>
    </location>
</feature>
<keyword evidence="7" id="KW-1185">Reference proteome</keyword>
<dbReference type="SMART" id="SM00422">
    <property type="entry name" value="HTH_MERR"/>
    <property type="match status" value="1"/>
</dbReference>
<dbReference type="RefSeq" id="WP_239677241.1">
    <property type="nucleotide sequence ID" value="NZ_CP070499.1"/>
</dbReference>
<dbReference type="PANTHER" id="PTHR30204">
    <property type="entry name" value="REDOX-CYCLING DRUG-SENSING TRANSCRIPTIONAL ACTIVATOR SOXR"/>
    <property type="match status" value="1"/>
</dbReference>
<organism evidence="6 7">
    <name type="scientific">Natronosporangium hydrolyticum</name>
    <dbReference type="NCBI Taxonomy" id="2811111"/>
    <lineage>
        <taxon>Bacteria</taxon>
        <taxon>Bacillati</taxon>
        <taxon>Actinomycetota</taxon>
        <taxon>Actinomycetes</taxon>
        <taxon>Micromonosporales</taxon>
        <taxon>Micromonosporaceae</taxon>
        <taxon>Natronosporangium</taxon>
    </lineage>
</organism>
<evidence type="ECO:0000256" key="2">
    <source>
        <dbReference type="ARBA" id="ARBA00023015"/>
    </source>
</evidence>
<keyword evidence="3" id="KW-0238">DNA-binding</keyword>
<evidence type="ECO:0000313" key="6">
    <source>
        <dbReference type="EMBL" id="QSB15073.1"/>
    </source>
</evidence>
<keyword evidence="2" id="KW-0805">Transcription regulation</keyword>
<evidence type="ECO:0000256" key="4">
    <source>
        <dbReference type="ARBA" id="ARBA00023163"/>
    </source>
</evidence>
<keyword evidence="1" id="KW-0678">Repressor</keyword>
<dbReference type="PRINTS" id="PR00040">
    <property type="entry name" value="HTHMERR"/>
</dbReference>
<dbReference type="CDD" id="cd01282">
    <property type="entry name" value="HTH_MerR-like_sg3"/>
    <property type="match status" value="1"/>
</dbReference>
<dbReference type="Pfam" id="PF13411">
    <property type="entry name" value="MerR_1"/>
    <property type="match status" value="1"/>
</dbReference>
<dbReference type="KEGG" id="nhy:JQS43_01440"/>
<evidence type="ECO:0000259" key="5">
    <source>
        <dbReference type="PROSITE" id="PS50937"/>
    </source>
</evidence>
<name>A0A895YI93_9ACTN</name>
<evidence type="ECO:0000256" key="3">
    <source>
        <dbReference type="ARBA" id="ARBA00023125"/>
    </source>
</evidence>
<dbReference type="InterPro" id="IPR047057">
    <property type="entry name" value="MerR_fam"/>
</dbReference>
<dbReference type="PROSITE" id="PS50937">
    <property type="entry name" value="HTH_MERR_2"/>
    <property type="match status" value="1"/>
</dbReference>
<dbReference type="AlphaFoldDB" id="A0A895YI93"/>
<dbReference type="Gene3D" id="1.10.1660.10">
    <property type="match status" value="1"/>
</dbReference>
<dbReference type="PROSITE" id="PS00552">
    <property type="entry name" value="HTH_MERR_1"/>
    <property type="match status" value="1"/>
</dbReference>
<sequence>MLIGELARRAGVSERALRYYEEQQLLRPARRSTGYREYKDSDVATVRHIRTLLGAGLSTATIAEVLPCMVADGEQLIPGCPELDPVLRTDRDRLTSAIEDLQSARDVLDAIIARAPQPEPATPSL</sequence>
<protein>
    <submittedName>
        <fullName evidence="6">MerR family transcriptional regulator</fullName>
    </submittedName>
</protein>
<accession>A0A895YI93</accession>
<dbReference type="InterPro" id="IPR009061">
    <property type="entry name" value="DNA-bd_dom_put_sf"/>
</dbReference>
<keyword evidence="4" id="KW-0804">Transcription</keyword>
<dbReference type="EMBL" id="CP070499">
    <property type="protein sequence ID" value="QSB15073.1"/>
    <property type="molecule type" value="Genomic_DNA"/>
</dbReference>
<dbReference type="PANTHER" id="PTHR30204:SF69">
    <property type="entry name" value="MERR-FAMILY TRANSCRIPTIONAL REGULATOR"/>
    <property type="match status" value="1"/>
</dbReference>